<dbReference type="InterPro" id="IPR007221">
    <property type="entry name" value="MreC"/>
</dbReference>
<evidence type="ECO:0000313" key="9">
    <source>
        <dbReference type="Proteomes" id="UP000824250"/>
    </source>
</evidence>
<reference evidence="8" key="2">
    <citation type="journal article" date="2021" name="PeerJ">
        <title>Extensive microbial diversity within the chicken gut microbiome revealed by metagenomics and culture.</title>
        <authorList>
            <person name="Gilroy R."/>
            <person name="Ravi A."/>
            <person name="Getino M."/>
            <person name="Pursley I."/>
            <person name="Horton D.L."/>
            <person name="Alikhan N.F."/>
            <person name="Baker D."/>
            <person name="Gharbi K."/>
            <person name="Hall N."/>
            <person name="Watson M."/>
            <person name="Adriaenssens E.M."/>
            <person name="Foster-Nyarko E."/>
            <person name="Jarju S."/>
            <person name="Secka A."/>
            <person name="Antonio M."/>
            <person name="Oren A."/>
            <person name="Chaudhuri R.R."/>
            <person name="La Ragione R."/>
            <person name="Hildebrand F."/>
            <person name="Pallen M.J."/>
        </authorList>
    </citation>
    <scope>NUCLEOTIDE SEQUENCE</scope>
    <source>
        <strain evidence="8">CHK180-2868</strain>
    </source>
</reference>
<dbReference type="InterPro" id="IPR042177">
    <property type="entry name" value="Cell/Rod_1"/>
</dbReference>
<evidence type="ECO:0000256" key="3">
    <source>
        <dbReference type="ARBA" id="ARBA00022960"/>
    </source>
</evidence>
<dbReference type="Gene3D" id="2.40.10.350">
    <property type="entry name" value="Rod shape-determining protein MreC, domain 2"/>
    <property type="match status" value="1"/>
</dbReference>
<dbReference type="Gene3D" id="2.40.10.340">
    <property type="entry name" value="Rod shape-determining protein MreC, domain 1"/>
    <property type="match status" value="1"/>
</dbReference>
<dbReference type="Proteomes" id="UP000824250">
    <property type="component" value="Unassembled WGS sequence"/>
</dbReference>
<dbReference type="EMBL" id="DVGC01000001">
    <property type="protein sequence ID" value="HIR04373.1"/>
    <property type="molecule type" value="Genomic_DNA"/>
</dbReference>
<evidence type="ECO:0000256" key="5">
    <source>
        <dbReference type="PIRNR" id="PIRNR038471"/>
    </source>
</evidence>
<organism evidence="8 9">
    <name type="scientific">Candidatus Copromonas faecavium</name>
    <name type="common">nom. illeg.</name>
    <dbReference type="NCBI Taxonomy" id="2840740"/>
    <lineage>
        <taxon>Bacteria</taxon>
        <taxon>Bacillati</taxon>
        <taxon>Bacillota</taxon>
        <taxon>Clostridia</taxon>
        <taxon>Lachnospirales</taxon>
        <taxon>Lachnospiraceae</taxon>
        <taxon>Candidatus Copromonas (nom. illeg.)</taxon>
    </lineage>
</organism>
<dbReference type="InterPro" id="IPR055342">
    <property type="entry name" value="MreC_beta-barrel_core"/>
</dbReference>
<evidence type="ECO:0000256" key="6">
    <source>
        <dbReference type="SAM" id="Coils"/>
    </source>
</evidence>
<accession>A0A9D1A3Y4</accession>
<dbReference type="PANTHER" id="PTHR34138">
    <property type="entry name" value="CELL SHAPE-DETERMINING PROTEIN MREC"/>
    <property type="match status" value="1"/>
</dbReference>
<dbReference type="PANTHER" id="PTHR34138:SF1">
    <property type="entry name" value="CELL SHAPE-DETERMINING PROTEIN MREC"/>
    <property type="match status" value="1"/>
</dbReference>
<dbReference type="Pfam" id="PF04085">
    <property type="entry name" value="MreC"/>
    <property type="match status" value="1"/>
</dbReference>
<evidence type="ECO:0000259" key="7">
    <source>
        <dbReference type="Pfam" id="PF04085"/>
    </source>
</evidence>
<protein>
    <recommendedName>
        <fullName evidence="2 5">Cell shape-determining protein MreC</fullName>
    </recommendedName>
    <alternativeName>
        <fullName evidence="4 5">Cell shape protein MreC</fullName>
    </alternativeName>
</protein>
<dbReference type="AlphaFoldDB" id="A0A9D1A3Y4"/>
<dbReference type="GO" id="GO:0005886">
    <property type="term" value="C:plasma membrane"/>
    <property type="evidence" value="ECO:0007669"/>
    <property type="project" value="TreeGrafter"/>
</dbReference>
<keyword evidence="3 5" id="KW-0133">Cell shape</keyword>
<feature type="domain" description="Rod shape-determining protein MreC beta-barrel core" evidence="7">
    <location>
        <begin position="118"/>
        <end position="268"/>
    </location>
</feature>
<comment type="similarity">
    <text evidence="1 5">Belongs to the MreC family.</text>
</comment>
<evidence type="ECO:0000256" key="2">
    <source>
        <dbReference type="ARBA" id="ARBA00013855"/>
    </source>
</evidence>
<keyword evidence="6" id="KW-0175">Coiled coil</keyword>
<dbReference type="NCBIfam" id="TIGR00219">
    <property type="entry name" value="mreC"/>
    <property type="match status" value="1"/>
</dbReference>
<dbReference type="InterPro" id="IPR042175">
    <property type="entry name" value="Cell/Rod_MreC_2"/>
</dbReference>
<comment type="function">
    <text evidence="5">Involved in formation and maintenance of cell shape.</text>
</comment>
<proteinExistence type="inferred from homology"/>
<evidence type="ECO:0000256" key="4">
    <source>
        <dbReference type="ARBA" id="ARBA00032089"/>
    </source>
</evidence>
<dbReference type="GO" id="GO:0008360">
    <property type="term" value="P:regulation of cell shape"/>
    <property type="evidence" value="ECO:0007669"/>
    <property type="project" value="UniProtKB-KW"/>
</dbReference>
<gene>
    <name evidence="8" type="primary">mreC</name>
    <name evidence="8" type="ORF">IAB28_00140</name>
</gene>
<evidence type="ECO:0000313" key="8">
    <source>
        <dbReference type="EMBL" id="HIR04373.1"/>
    </source>
</evidence>
<reference evidence="8" key="1">
    <citation type="submission" date="2020-10" db="EMBL/GenBank/DDBJ databases">
        <authorList>
            <person name="Gilroy R."/>
        </authorList>
    </citation>
    <scope>NUCLEOTIDE SEQUENCE</scope>
    <source>
        <strain evidence="8">CHK180-2868</strain>
    </source>
</reference>
<name>A0A9D1A3Y4_9FIRM</name>
<feature type="coiled-coil region" evidence="6">
    <location>
        <begin position="64"/>
        <end position="98"/>
    </location>
</feature>
<evidence type="ECO:0000256" key="1">
    <source>
        <dbReference type="ARBA" id="ARBA00009369"/>
    </source>
</evidence>
<sequence length="280" mass="30812">MKNTKYFLAGLSLLCICMIAVTSIQGSLLNPLRNAVGTFLVPIQSGINAVGGGIYQELSAMAELRTALDENERLKAQVAELTEENTRLRSEQFELERLRDLYELDQDYMQYNKIGARIIAKDSSSWFSVFRIDKGADDGIKENMNVIAGGGLVGIVTDVGSNYATVRSIIDDSSQVSAMAQQSGDSCIVSGDLRLFREGRLRLSYMEKDDDIKDGDMIVTSNISGKFLPGILIGYATDITVDYHDNLTKSGYLIPVAQFDRLQEVLVITDLKDAGPELNE</sequence>
<comment type="caution">
    <text evidence="8">The sequence shown here is derived from an EMBL/GenBank/DDBJ whole genome shotgun (WGS) entry which is preliminary data.</text>
</comment>
<dbReference type="PIRSF" id="PIRSF038471">
    <property type="entry name" value="MreC"/>
    <property type="match status" value="1"/>
</dbReference>